<dbReference type="Proteomes" id="UP000690515">
    <property type="component" value="Unassembled WGS sequence"/>
</dbReference>
<sequence length="116" mass="13280">MSPHHPPITISDVEVIDASPRFDLIEICERCGVDQALIIAMVSYGIVEPHNDYKVPEQWLFIASDLLRLQKALRLKRDLSLNLSGLAFALDLLDEVNTLRQDINQLQHFIKTMQQE</sequence>
<evidence type="ECO:0000313" key="2">
    <source>
        <dbReference type="Proteomes" id="UP000690515"/>
    </source>
</evidence>
<accession>A0ABS5ZAJ1</accession>
<name>A0ABS5ZAJ1_9GAMM</name>
<dbReference type="EMBL" id="JAGSOY010000003">
    <property type="protein sequence ID" value="MBU2709917.1"/>
    <property type="molecule type" value="Genomic_DNA"/>
</dbReference>
<gene>
    <name evidence="1" type="ORF">KCG35_02480</name>
</gene>
<evidence type="ECO:0000313" key="1">
    <source>
        <dbReference type="EMBL" id="MBU2709917.1"/>
    </source>
</evidence>
<keyword evidence="2" id="KW-1185">Reference proteome</keyword>
<dbReference type="Gene3D" id="1.10.1660.10">
    <property type="match status" value="1"/>
</dbReference>
<dbReference type="Pfam" id="PF13591">
    <property type="entry name" value="MerR_2"/>
    <property type="match status" value="1"/>
</dbReference>
<proteinExistence type="predicted"/>
<organism evidence="1 2">
    <name type="scientific">Zooshikella harenae</name>
    <dbReference type="NCBI Taxonomy" id="2827238"/>
    <lineage>
        <taxon>Bacteria</taxon>
        <taxon>Pseudomonadati</taxon>
        <taxon>Pseudomonadota</taxon>
        <taxon>Gammaproteobacteria</taxon>
        <taxon>Oceanospirillales</taxon>
        <taxon>Zooshikellaceae</taxon>
        <taxon>Zooshikella</taxon>
    </lineage>
</organism>
<protein>
    <submittedName>
        <fullName evidence="1">Chaperone modulator CbpM</fullName>
    </submittedName>
</protein>
<dbReference type="RefSeq" id="WP_215818080.1">
    <property type="nucleotide sequence ID" value="NZ_JAGSOY010000003.1"/>
</dbReference>
<reference evidence="1 2" key="1">
    <citation type="submission" date="2021-04" db="EMBL/GenBank/DDBJ databases">
        <authorList>
            <person name="Pira H."/>
            <person name="Risdian C."/>
            <person name="Wink J."/>
        </authorList>
    </citation>
    <scope>NUCLEOTIDE SEQUENCE [LARGE SCALE GENOMIC DNA]</scope>
    <source>
        <strain evidence="1 2">WH53</strain>
    </source>
</reference>
<comment type="caution">
    <text evidence="1">The sequence shown here is derived from an EMBL/GenBank/DDBJ whole genome shotgun (WGS) entry which is preliminary data.</text>
</comment>